<reference evidence="2 3" key="1">
    <citation type="journal article" date="2012" name="New Phytol.">
        <title>Insight into trade-off between wood decay and parasitism from the genome of a fungal forest pathogen.</title>
        <authorList>
            <person name="Olson A."/>
            <person name="Aerts A."/>
            <person name="Asiegbu F."/>
            <person name="Belbahri L."/>
            <person name="Bouzid O."/>
            <person name="Broberg A."/>
            <person name="Canback B."/>
            <person name="Coutinho P.M."/>
            <person name="Cullen D."/>
            <person name="Dalman K."/>
            <person name="Deflorio G."/>
            <person name="van Diepen L.T."/>
            <person name="Dunand C."/>
            <person name="Duplessis S."/>
            <person name="Durling M."/>
            <person name="Gonthier P."/>
            <person name="Grimwood J."/>
            <person name="Fossdal C.G."/>
            <person name="Hansson D."/>
            <person name="Henrissat B."/>
            <person name="Hietala A."/>
            <person name="Himmelstrand K."/>
            <person name="Hoffmeister D."/>
            <person name="Hogberg N."/>
            <person name="James T.Y."/>
            <person name="Karlsson M."/>
            <person name="Kohler A."/>
            <person name="Kues U."/>
            <person name="Lee Y.H."/>
            <person name="Lin Y.C."/>
            <person name="Lind M."/>
            <person name="Lindquist E."/>
            <person name="Lombard V."/>
            <person name="Lucas S."/>
            <person name="Lunden K."/>
            <person name="Morin E."/>
            <person name="Murat C."/>
            <person name="Park J."/>
            <person name="Raffaello T."/>
            <person name="Rouze P."/>
            <person name="Salamov A."/>
            <person name="Schmutz J."/>
            <person name="Solheim H."/>
            <person name="Stahlberg J."/>
            <person name="Velez H."/>
            <person name="de Vries R.P."/>
            <person name="Wiebenga A."/>
            <person name="Woodward S."/>
            <person name="Yakovlev I."/>
            <person name="Garbelotto M."/>
            <person name="Martin F."/>
            <person name="Grigoriev I.V."/>
            <person name="Stenlid J."/>
        </authorList>
    </citation>
    <scope>NUCLEOTIDE SEQUENCE [LARGE SCALE GENOMIC DNA]</scope>
    <source>
        <strain evidence="2 3">TC 32-1</strain>
    </source>
</reference>
<dbReference type="InParanoid" id="W4JUJ7"/>
<protein>
    <submittedName>
        <fullName evidence="2">Uncharacterized protein</fullName>
    </submittedName>
</protein>
<name>W4JUJ7_HETIT</name>
<evidence type="ECO:0000313" key="2">
    <source>
        <dbReference type="EMBL" id="ETW77228.1"/>
    </source>
</evidence>
<dbReference type="KEGG" id="hir:HETIRDRAFT_174130"/>
<dbReference type="RefSeq" id="XP_009550764.1">
    <property type="nucleotide sequence ID" value="XM_009552469.1"/>
</dbReference>
<keyword evidence="3" id="KW-1185">Reference proteome</keyword>
<accession>W4JUJ7</accession>
<sequence length="77" mass="8811">MLDPCRRDDLHRLSDCTWRVQESMPCITRDPRSSASNPDPSHTIRPDTRINNDHRGGKGMWLREIELKSGKSLGGPR</sequence>
<feature type="compositionally biased region" description="Basic and acidic residues" evidence="1">
    <location>
        <begin position="42"/>
        <end position="69"/>
    </location>
</feature>
<proteinExistence type="predicted"/>
<feature type="region of interest" description="Disordered" evidence="1">
    <location>
        <begin position="25"/>
        <end position="77"/>
    </location>
</feature>
<evidence type="ECO:0000256" key="1">
    <source>
        <dbReference type="SAM" id="MobiDB-lite"/>
    </source>
</evidence>
<dbReference type="GeneID" id="20668490"/>
<gene>
    <name evidence="2" type="ORF">HETIRDRAFT_174130</name>
</gene>
<dbReference type="EMBL" id="KI925463">
    <property type="protein sequence ID" value="ETW77228.1"/>
    <property type="molecule type" value="Genomic_DNA"/>
</dbReference>
<dbReference type="AlphaFoldDB" id="W4JUJ7"/>
<evidence type="ECO:0000313" key="3">
    <source>
        <dbReference type="Proteomes" id="UP000030671"/>
    </source>
</evidence>
<dbReference type="Proteomes" id="UP000030671">
    <property type="component" value="Unassembled WGS sequence"/>
</dbReference>
<organism evidence="2 3">
    <name type="scientific">Heterobasidion irregulare (strain TC 32-1)</name>
    <dbReference type="NCBI Taxonomy" id="747525"/>
    <lineage>
        <taxon>Eukaryota</taxon>
        <taxon>Fungi</taxon>
        <taxon>Dikarya</taxon>
        <taxon>Basidiomycota</taxon>
        <taxon>Agaricomycotina</taxon>
        <taxon>Agaricomycetes</taxon>
        <taxon>Russulales</taxon>
        <taxon>Bondarzewiaceae</taxon>
        <taxon>Heterobasidion</taxon>
        <taxon>Heterobasidion annosum species complex</taxon>
    </lineage>
</organism>
<dbReference type="HOGENOM" id="CLU_2638365_0_0_1"/>